<dbReference type="EMBL" id="BAAAQQ010000011">
    <property type="protein sequence ID" value="GAA2124593.1"/>
    <property type="molecule type" value="Genomic_DNA"/>
</dbReference>
<dbReference type="Proteomes" id="UP001500575">
    <property type="component" value="Unassembled WGS sequence"/>
</dbReference>
<dbReference type="InterPro" id="IPR035089">
    <property type="entry name" value="Phage_sheath_subtilisin"/>
</dbReference>
<dbReference type="RefSeq" id="WP_344303709.1">
    <property type="nucleotide sequence ID" value="NZ_BAAAQQ010000011.1"/>
</dbReference>
<dbReference type="Gene3D" id="3.40.50.11780">
    <property type="match status" value="2"/>
</dbReference>
<reference evidence="4 5" key="1">
    <citation type="journal article" date="2019" name="Int. J. Syst. Evol. Microbiol.">
        <title>The Global Catalogue of Microorganisms (GCM) 10K type strain sequencing project: providing services to taxonomists for standard genome sequencing and annotation.</title>
        <authorList>
            <consortium name="The Broad Institute Genomics Platform"/>
            <consortium name="The Broad Institute Genome Sequencing Center for Infectious Disease"/>
            <person name="Wu L."/>
            <person name="Ma J."/>
        </authorList>
    </citation>
    <scope>NUCLEOTIDE SEQUENCE [LARGE SCALE GENOMIC DNA]</scope>
    <source>
        <strain evidence="4 5">JCM 16021</strain>
    </source>
</reference>
<comment type="caution">
    <text evidence="4">The sequence shown here is derived from an EMBL/GenBank/DDBJ whole genome shotgun (WGS) entry which is preliminary data.</text>
</comment>
<evidence type="ECO:0000259" key="2">
    <source>
        <dbReference type="Pfam" id="PF04984"/>
    </source>
</evidence>
<feature type="domain" description="Tail sheath protein C-terminal" evidence="3">
    <location>
        <begin position="772"/>
        <end position="877"/>
    </location>
</feature>
<evidence type="ECO:0008006" key="6">
    <source>
        <dbReference type="Google" id="ProtNLM"/>
    </source>
</evidence>
<gene>
    <name evidence="4" type="ORF">GCM10009843_21460</name>
</gene>
<proteinExistence type="inferred from homology"/>
<dbReference type="Pfam" id="PF04984">
    <property type="entry name" value="Phage_sheath_1"/>
    <property type="match status" value="1"/>
</dbReference>
<protein>
    <recommendedName>
        <fullName evidence="6">Phage tail sheath family protein</fullName>
    </recommendedName>
</protein>
<dbReference type="InterPro" id="IPR052042">
    <property type="entry name" value="Tail_sheath_structural"/>
</dbReference>
<comment type="similarity">
    <text evidence="1">Belongs to the myoviridae tail sheath protein family.</text>
</comment>
<dbReference type="InterPro" id="IPR020287">
    <property type="entry name" value="Tail_sheath_C"/>
</dbReference>
<evidence type="ECO:0000259" key="3">
    <source>
        <dbReference type="Pfam" id="PF17482"/>
    </source>
</evidence>
<dbReference type="PANTHER" id="PTHR35861">
    <property type="match status" value="1"/>
</dbReference>
<sequence>MPEYLAPGVFVEETSFRQKTIEGVGTSTAAFVGPTRFGPIDGVPEMLTSFGDFERIYAGVDRLNGGAVDNYMAHGVRAFFENGGRRCYVARVRHSADDDDEGFGQTTIPATASAADQRLVLRARHPGRAGNFQVQLGLRLGPNILDRGGAQPSLRGGPTLEHQVVLLAAVSDSGVVRTGQFAQLRRVFDDAAQEWTFDLRSSAANNVDADGNRTFGLVSQLTADTVDVRVLIVDVEAGPLGEFMDPVFYGGLGLHGEGRNSIQQVFAAPPDASRSTELFVPLVVATENIADGAALARLLVLESGEAAGITGAAYVVTLDEAVGGTVAISVGGGAAVDVAFNATGAQVGAALAIPGAVVTGPAGGPWTIALPNNDVVTADPADLAGRGRVHIEEATVWDVLPNGADFRITIGGQTTQLLRSNASADAVDDALEEILPDGTRARVERSTAGPLTFAITIPGGHGVPLSASPSTVTVAAAAPVTFVTVEAAGGDFTFTGPADTTADIDSTDEAAIAAGLETAFGLAAPPVAVNGEFEVELEAPVTPGPLTADESRLEAAPGTAEVTVARTSSSLSSQGASRPIRARLVGGSDGDWPDGDGYTGDDGLRKSGLFALSDLPDVSIVCAPGSTQDFAADRLSVIDRVGRVIRHCENMRYRIAVIDSPPQQLPGEVRDFRGEFDSKHAALYYPWITAYDAVTRGPVSLPPSGFVAGIYARNDRERGVHKAPANETIALSLGFETHVNTAQQELLNPLAVNCLRHLDQRGRRVWGARTMTSDPEWKYVNLRRYFAFLEASIDRGTQWAVFEPNGELLWDNVRRTVEDFLMNEFASGHLLGSTPEESFFVRCDRSTMTQNDLDNGRLVCLIGVAPLRPAEFVIFRIGQKTLDVQS</sequence>
<dbReference type="PANTHER" id="PTHR35861:SF1">
    <property type="entry name" value="PHAGE TAIL SHEATH PROTEIN"/>
    <property type="match status" value="1"/>
</dbReference>
<feature type="domain" description="Tail sheath protein subtilisin-like" evidence="2">
    <location>
        <begin position="618"/>
        <end position="771"/>
    </location>
</feature>
<accession>A0ABN2YAQ4</accession>
<evidence type="ECO:0000313" key="4">
    <source>
        <dbReference type="EMBL" id="GAA2124593.1"/>
    </source>
</evidence>
<keyword evidence="5" id="KW-1185">Reference proteome</keyword>
<dbReference type="Pfam" id="PF17482">
    <property type="entry name" value="Phage_sheath_1C"/>
    <property type="match status" value="1"/>
</dbReference>
<organism evidence="4 5">
    <name type="scientific">Nocardioides bigeumensis</name>
    <dbReference type="NCBI Taxonomy" id="433657"/>
    <lineage>
        <taxon>Bacteria</taxon>
        <taxon>Bacillati</taxon>
        <taxon>Actinomycetota</taxon>
        <taxon>Actinomycetes</taxon>
        <taxon>Propionibacteriales</taxon>
        <taxon>Nocardioidaceae</taxon>
        <taxon>Nocardioides</taxon>
    </lineage>
</organism>
<evidence type="ECO:0000313" key="5">
    <source>
        <dbReference type="Proteomes" id="UP001500575"/>
    </source>
</evidence>
<name>A0ABN2YAQ4_9ACTN</name>
<evidence type="ECO:0000256" key="1">
    <source>
        <dbReference type="ARBA" id="ARBA00008005"/>
    </source>
</evidence>